<accession>A0ABR6GXB6</accession>
<evidence type="ECO:0000259" key="1">
    <source>
        <dbReference type="Pfam" id="PF09937"/>
    </source>
</evidence>
<name>A0ABR6GXB6_9BURK</name>
<gene>
    <name evidence="2" type="ORF">FHS28_004173</name>
</gene>
<protein>
    <recommendedName>
        <fullName evidence="1">DUF2169 domain-containing protein</fullName>
    </recommendedName>
</protein>
<comment type="caution">
    <text evidence="2">The sequence shown here is derived from an EMBL/GenBank/DDBJ whole genome shotgun (WGS) entry which is preliminary data.</text>
</comment>
<dbReference type="RefSeq" id="WP_088453726.1">
    <property type="nucleotide sequence ID" value="NZ_JACHXO010000008.1"/>
</dbReference>
<keyword evidence="3" id="KW-1185">Reference proteome</keyword>
<dbReference type="Pfam" id="PF09937">
    <property type="entry name" value="DUF2169"/>
    <property type="match status" value="1"/>
</dbReference>
<feature type="domain" description="DUF2169" evidence="1">
    <location>
        <begin position="20"/>
        <end position="315"/>
    </location>
</feature>
<sequence length="367" mass="41302">MRFTNATAWVSGWTLGFERDGRERLVVVSKASYRLPRDGETPQLLPQAVALVTADVHHGDPATTAPLHETDFAQTKPGCDVLLVGSAWARNGRPAPRVPVLLRVGRMEKMLTVTGPRQWQGRWTGTQAGDPAPFVQQPFSYDQAFGGRQLAEDGQTAVGQCDRNPVGVGFSLSPGQLDGQPMPITEEVEHPITSARNDWRPMAFGPIGRHWLPRRQYGGTYDEAWQRARAPFWPDDFDDRYFQSAPPDQVIDPPSGNEEVVLQNLTPDGLRRFRLPETRVPVLFIPHRGRDYRMDARLDTVVFEPDAERFTLTWRATLPLANSVFDVKEVIVGEMPQAWHRARRFPGKTYYASLGALVAQRRRTGRL</sequence>
<evidence type="ECO:0000313" key="2">
    <source>
        <dbReference type="EMBL" id="MBB3196751.1"/>
    </source>
</evidence>
<dbReference type="Proteomes" id="UP000574369">
    <property type="component" value="Unassembled WGS sequence"/>
</dbReference>
<dbReference type="InterPro" id="IPR018683">
    <property type="entry name" value="DUF2169"/>
</dbReference>
<organism evidence="2 3">
    <name type="scientific">Roseateles terrae</name>
    <dbReference type="NCBI Taxonomy" id="431060"/>
    <lineage>
        <taxon>Bacteria</taxon>
        <taxon>Pseudomonadati</taxon>
        <taxon>Pseudomonadota</taxon>
        <taxon>Betaproteobacteria</taxon>
        <taxon>Burkholderiales</taxon>
        <taxon>Sphaerotilaceae</taxon>
        <taxon>Roseateles</taxon>
    </lineage>
</organism>
<reference evidence="2 3" key="1">
    <citation type="submission" date="2020-08" db="EMBL/GenBank/DDBJ databases">
        <title>Genomic Encyclopedia of Type Strains, Phase III (KMG-III): the genomes of soil and plant-associated and newly described type strains.</title>
        <authorList>
            <person name="Whitman W."/>
        </authorList>
    </citation>
    <scope>NUCLEOTIDE SEQUENCE [LARGE SCALE GENOMIC DNA]</scope>
    <source>
        <strain evidence="2 3">CECT 7247</strain>
    </source>
</reference>
<proteinExistence type="predicted"/>
<dbReference type="EMBL" id="JACHXO010000008">
    <property type="protein sequence ID" value="MBB3196751.1"/>
    <property type="molecule type" value="Genomic_DNA"/>
</dbReference>
<evidence type="ECO:0000313" key="3">
    <source>
        <dbReference type="Proteomes" id="UP000574369"/>
    </source>
</evidence>